<dbReference type="SUPFAM" id="SSF47661">
    <property type="entry name" value="t-snare proteins"/>
    <property type="match status" value="1"/>
</dbReference>
<comment type="subcellular location">
    <subcellularLocation>
        <location evidence="1">Membrane</location>
        <topology evidence="1">Single-pass type IV membrane protein</topology>
    </subcellularLocation>
</comment>
<evidence type="ECO:0000313" key="9">
    <source>
        <dbReference type="Proteomes" id="UP000193498"/>
    </source>
</evidence>
<dbReference type="PANTHER" id="PTHR19957">
    <property type="entry name" value="SYNTAXIN"/>
    <property type="match status" value="1"/>
</dbReference>
<sequence length="285" mass="32765">MSRDRLAGIKGGYANLEDPVAMELGSVQHVDPANSLNSFLQEVTETEDAISLFQQNVRRIQELHSNVLDAFSEEQITSLSNQTDKLVSETFQLGNSIKLRLKGLASGRYSALQEKFMEAIKRYRAVEQESRNRYRERMERQYRIVKPDASEEEIEQVLSENGGNQVFAQALMTSTRSSEAREVLKEVQSRHDDIKKIEKSIVELARLYEEMQTLIMLQDEMVQQIDSHMESTVNHGYEANKQMDQAIGYAKASRKKKICLFVFFLLLVIVIVLVVYFTQFHKSSK</sequence>
<keyword evidence="4 6" id="KW-1133">Transmembrane helix</keyword>
<feature type="transmembrane region" description="Helical" evidence="6">
    <location>
        <begin position="258"/>
        <end position="277"/>
    </location>
</feature>
<evidence type="ECO:0000313" key="8">
    <source>
        <dbReference type="EMBL" id="ORX89825.1"/>
    </source>
</evidence>
<dbReference type="GO" id="GO:0000149">
    <property type="term" value="F:SNARE binding"/>
    <property type="evidence" value="ECO:0007669"/>
    <property type="project" value="TreeGrafter"/>
</dbReference>
<dbReference type="SMART" id="SM00397">
    <property type="entry name" value="t_SNARE"/>
    <property type="match status" value="1"/>
</dbReference>
<dbReference type="GO" id="GO:0031201">
    <property type="term" value="C:SNARE complex"/>
    <property type="evidence" value="ECO:0007669"/>
    <property type="project" value="TreeGrafter"/>
</dbReference>
<dbReference type="STRING" id="1314790.A0A1Y1XVX8"/>
<dbReference type="GO" id="GO:0048278">
    <property type="term" value="P:vesicle docking"/>
    <property type="evidence" value="ECO:0007669"/>
    <property type="project" value="TreeGrafter"/>
</dbReference>
<dbReference type="GO" id="GO:0006887">
    <property type="term" value="P:exocytosis"/>
    <property type="evidence" value="ECO:0007669"/>
    <property type="project" value="TreeGrafter"/>
</dbReference>
<dbReference type="InParanoid" id="A0A1Y1XVX8"/>
<keyword evidence="3 6" id="KW-0812">Transmembrane</keyword>
<evidence type="ECO:0000256" key="6">
    <source>
        <dbReference type="SAM" id="Phobius"/>
    </source>
</evidence>
<dbReference type="InterPro" id="IPR045242">
    <property type="entry name" value="Syntaxin"/>
</dbReference>
<dbReference type="PROSITE" id="PS50192">
    <property type="entry name" value="T_SNARE"/>
    <property type="match status" value="1"/>
</dbReference>
<dbReference type="PANTHER" id="PTHR19957:SF307">
    <property type="entry name" value="PROTEIN SSO1-RELATED"/>
    <property type="match status" value="1"/>
</dbReference>
<dbReference type="Gene3D" id="1.20.58.70">
    <property type="match status" value="1"/>
</dbReference>
<dbReference type="OrthoDB" id="10255013at2759"/>
<dbReference type="EMBL" id="MCFE01000419">
    <property type="protein sequence ID" value="ORX89825.1"/>
    <property type="molecule type" value="Genomic_DNA"/>
</dbReference>
<accession>A0A1Y1XVX8</accession>
<feature type="domain" description="T-SNARE coiled-coil homology" evidence="7">
    <location>
        <begin position="184"/>
        <end position="246"/>
    </location>
</feature>
<name>A0A1Y1XVX8_9FUNG</name>
<evidence type="ECO:0000259" key="7">
    <source>
        <dbReference type="PROSITE" id="PS50192"/>
    </source>
</evidence>
<dbReference type="InterPro" id="IPR000727">
    <property type="entry name" value="T_SNARE_dom"/>
</dbReference>
<dbReference type="Pfam" id="PF00804">
    <property type="entry name" value="Syntaxin"/>
    <property type="match status" value="1"/>
</dbReference>
<reference evidence="8 9" key="1">
    <citation type="submission" date="2016-07" db="EMBL/GenBank/DDBJ databases">
        <title>Pervasive Adenine N6-methylation of Active Genes in Fungi.</title>
        <authorList>
            <consortium name="DOE Joint Genome Institute"/>
            <person name="Mondo S.J."/>
            <person name="Dannebaum R.O."/>
            <person name="Kuo R.C."/>
            <person name="Labutti K."/>
            <person name="Haridas S."/>
            <person name="Kuo A."/>
            <person name="Salamov A."/>
            <person name="Ahrendt S.R."/>
            <person name="Lipzen A."/>
            <person name="Sullivan W."/>
            <person name="Andreopoulos W.B."/>
            <person name="Clum A."/>
            <person name="Lindquist E."/>
            <person name="Daum C."/>
            <person name="Ramamoorthy G.K."/>
            <person name="Gryganskyi A."/>
            <person name="Culley D."/>
            <person name="Magnuson J.K."/>
            <person name="James T.Y."/>
            <person name="O'Malley M.A."/>
            <person name="Stajich J.E."/>
            <person name="Spatafora J.W."/>
            <person name="Visel A."/>
            <person name="Grigoriev I.V."/>
        </authorList>
    </citation>
    <scope>NUCLEOTIDE SEQUENCE [LARGE SCALE GENOMIC DNA]</scope>
    <source>
        <strain evidence="8 9">CBS 931.73</strain>
    </source>
</reference>
<keyword evidence="9" id="KW-1185">Reference proteome</keyword>
<dbReference type="SMART" id="SM00503">
    <property type="entry name" value="SynN"/>
    <property type="match status" value="1"/>
</dbReference>
<dbReference type="InterPro" id="IPR010989">
    <property type="entry name" value="SNARE"/>
</dbReference>
<evidence type="ECO:0000256" key="4">
    <source>
        <dbReference type="ARBA" id="ARBA00022989"/>
    </source>
</evidence>
<dbReference type="InterPro" id="IPR006011">
    <property type="entry name" value="Syntaxin_N"/>
</dbReference>
<dbReference type="GO" id="GO:0006886">
    <property type="term" value="P:intracellular protein transport"/>
    <property type="evidence" value="ECO:0007669"/>
    <property type="project" value="TreeGrafter"/>
</dbReference>
<dbReference type="GO" id="GO:0006906">
    <property type="term" value="P:vesicle fusion"/>
    <property type="evidence" value="ECO:0007669"/>
    <property type="project" value="TreeGrafter"/>
</dbReference>
<dbReference type="Pfam" id="PF05739">
    <property type="entry name" value="SNARE"/>
    <property type="match status" value="1"/>
</dbReference>
<dbReference type="Proteomes" id="UP000193498">
    <property type="component" value="Unassembled WGS sequence"/>
</dbReference>
<evidence type="ECO:0000256" key="2">
    <source>
        <dbReference type="ARBA" id="ARBA00009063"/>
    </source>
</evidence>
<keyword evidence="5 6" id="KW-0472">Membrane</keyword>
<evidence type="ECO:0000256" key="3">
    <source>
        <dbReference type="ARBA" id="ARBA00022692"/>
    </source>
</evidence>
<proteinExistence type="inferred from homology"/>
<evidence type="ECO:0000256" key="1">
    <source>
        <dbReference type="ARBA" id="ARBA00004211"/>
    </source>
</evidence>
<dbReference type="FunCoup" id="A0A1Y1XVX8">
    <property type="interactions" value="362"/>
</dbReference>
<evidence type="ECO:0000256" key="5">
    <source>
        <dbReference type="ARBA" id="ARBA00023136"/>
    </source>
</evidence>
<protein>
    <submittedName>
        <fullName evidence="8">t-SNARE</fullName>
    </submittedName>
</protein>
<dbReference type="GO" id="GO:0005886">
    <property type="term" value="C:plasma membrane"/>
    <property type="evidence" value="ECO:0007669"/>
    <property type="project" value="TreeGrafter"/>
</dbReference>
<dbReference type="GO" id="GO:0005484">
    <property type="term" value="F:SNAP receptor activity"/>
    <property type="evidence" value="ECO:0007669"/>
    <property type="project" value="TreeGrafter"/>
</dbReference>
<comment type="caution">
    <text evidence="8">The sequence shown here is derived from an EMBL/GenBank/DDBJ whole genome shotgun (WGS) entry which is preliminary data.</text>
</comment>
<dbReference type="GO" id="GO:0012505">
    <property type="term" value="C:endomembrane system"/>
    <property type="evidence" value="ECO:0007669"/>
    <property type="project" value="TreeGrafter"/>
</dbReference>
<dbReference type="CDD" id="cd15849">
    <property type="entry name" value="SNARE_Sso1"/>
    <property type="match status" value="1"/>
</dbReference>
<comment type="similarity">
    <text evidence="2">Belongs to the syntaxin family.</text>
</comment>
<gene>
    <name evidence="8" type="ORF">K493DRAFT_357634</name>
</gene>
<organism evidence="8 9">
    <name type="scientific">Basidiobolus meristosporus CBS 931.73</name>
    <dbReference type="NCBI Taxonomy" id="1314790"/>
    <lineage>
        <taxon>Eukaryota</taxon>
        <taxon>Fungi</taxon>
        <taxon>Fungi incertae sedis</taxon>
        <taxon>Zoopagomycota</taxon>
        <taxon>Entomophthoromycotina</taxon>
        <taxon>Basidiobolomycetes</taxon>
        <taxon>Basidiobolales</taxon>
        <taxon>Basidiobolaceae</taxon>
        <taxon>Basidiobolus</taxon>
    </lineage>
</organism>
<dbReference type="AlphaFoldDB" id="A0A1Y1XVX8"/>